<dbReference type="InterPro" id="IPR018957">
    <property type="entry name" value="Znf_C3HC4_RING-type"/>
</dbReference>
<evidence type="ECO:0000313" key="9">
    <source>
        <dbReference type="Proteomes" id="UP000265040"/>
    </source>
</evidence>
<evidence type="ECO:0000256" key="3">
    <source>
        <dbReference type="ARBA" id="ARBA00022771"/>
    </source>
</evidence>
<dbReference type="InterPro" id="IPR013083">
    <property type="entry name" value="Znf_RING/FYVE/PHD"/>
</dbReference>
<dbReference type="PROSITE" id="PS00518">
    <property type="entry name" value="ZF_RING_1"/>
    <property type="match status" value="1"/>
</dbReference>
<evidence type="ECO:0000313" key="8">
    <source>
        <dbReference type="Ensembl" id="ENSATEP00000062928.1"/>
    </source>
</evidence>
<dbReference type="InterPro" id="IPR017907">
    <property type="entry name" value="Znf_RING_CS"/>
</dbReference>
<keyword evidence="3 5" id="KW-0863">Zinc-finger</keyword>
<comment type="similarity">
    <text evidence="1">Belongs to the TRIM/RBCC family.</text>
</comment>
<dbReference type="PROSITE" id="PS50119">
    <property type="entry name" value="ZF_BBOX"/>
    <property type="match status" value="1"/>
</dbReference>
<organism evidence="8 9">
    <name type="scientific">Anabas testudineus</name>
    <name type="common">Climbing perch</name>
    <name type="synonym">Anthias testudineus</name>
    <dbReference type="NCBI Taxonomy" id="64144"/>
    <lineage>
        <taxon>Eukaryota</taxon>
        <taxon>Metazoa</taxon>
        <taxon>Chordata</taxon>
        <taxon>Craniata</taxon>
        <taxon>Vertebrata</taxon>
        <taxon>Euteleostomi</taxon>
        <taxon>Actinopterygii</taxon>
        <taxon>Neopterygii</taxon>
        <taxon>Teleostei</taxon>
        <taxon>Neoteleostei</taxon>
        <taxon>Acanthomorphata</taxon>
        <taxon>Anabantaria</taxon>
        <taxon>Anabantiformes</taxon>
        <taxon>Anabantoidei</taxon>
        <taxon>Anabantidae</taxon>
        <taxon>Anabas</taxon>
    </lineage>
</organism>
<dbReference type="SMART" id="SM00336">
    <property type="entry name" value="BBOX"/>
    <property type="match status" value="1"/>
</dbReference>
<dbReference type="Pfam" id="PF00643">
    <property type="entry name" value="zf-B_box"/>
    <property type="match status" value="1"/>
</dbReference>
<dbReference type="SMART" id="SM00184">
    <property type="entry name" value="RING"/>
    <property type="match status" value="1"/>
</dbReference>
<dbReference type="Pfam" id="PF00097">
    <property type="entry name" value="zf-C3HC4"/>
    <property type="match status" value="1"/>
</dbReference>
<evidence type="ECO:0000256" key="4">
    <source>
        <dbReference type="ARBA" id="ARBA00022833"/>
    </source>
</evidence>
<dbReference type="InterPro" id="IPR050143">
    <property type="entry name" value="TRIM/RBCC"/>
</dbReference>
<dbReference type="Proteomes" id="UP000265040">
    <property type="component" value="Chromosome 5"/>
</dbReference>
<accession>A0A7N6BK23</accession>
<keyword evidence="4" id="KW-0862">Zinc</keyword>
<dbReference type="SUPFAM" id="SSF57850">
    <property type="entry name" value="RING/U-box"/>
    <property type="match status" value="1"/>
</dbReference>
<dbReference type="Ensembl" id="ENSATET00000043018.1">
    <property type="protein sequence ID" value="ENSATEP00000062928.1"/>
    <property type="gene ID" value="ENSATEG00000029837.1"/>
</dbReference>
<dbReference type="InParanoid" id="A0A7N6BK23"/>
<dbReference type="Gene3D" id="3.30.160.60">
    <property type="entry name" value="Classic Zinc Finger"/>
    <property type="match status" value="1"/>
</dbReference>
<protein>
    <recommendedName>
        <fullName evidence="10">RING-type domain-containing protein</fullName>
    </recommendedName>
</protein>
<feature type="domain" description="B box-type" evidence="7">
    <location>
        <begin position="63"/>
        <end position="104"/>
    </location>
</feature>
<reference evidence="8" key="2">
    <citation type="submission" date="2025-08" db="UniProtKB">
        <authorList>
            <consortium name="Ensembl"/>
        </authorList>
    </citation>
    <scope>IDENTIFICATION</scope>
</reference>
<proteinExistence type="inferred from homology"/>
<evidence type="ECO:0000256" key="5">
    <source>
        <dbReference type="PROSITE-ProRule" id="PRU00024"/>
    </source>
</evidence>
<evidence type="ECO:0008006" key="10">
    <source>
        <dbReference type="Google" id="ProtNLM"/>
    </source>
</evidence>
<keyword evidence="2" id="KW-0479">Metal-binding</keyword>
<evidence type="ECO:0000256" key="2">
    <source>
        <dbReference type="ARBA" id="ARBA00022723"/>
    </source>
</evidence>
<dbReference type="OrthoDB" id="654191at2759"/>
<evidence type="ECO:0000259" key="6">
    <source>
        <dbReference type="PROSITE" id="PS50089"/>
    </source>
</evidence>
<name>A0A7N6BK23_ANATE</name>
<dbReference type="SUPFAM" id="SSF57845">
    <property type="entry name" value="B-box zinc-binding domain"/>
    <property type="match status" value="1"/>
</dbReference>
<keyword evidence="9" id="KW-1185">Reference proteome</keyword>
<dbReference type="PROSITE" id="PS50089">
    <property type="entry name" value="ZF_RING_2"/>
    <property type="match status" value="1"/>
</dbReference>
<dbReference type="InterPro" id="IPR001841">
    <property type="entry name" value="Znf_RING"/>
</dbReference>
<dbReference type="GeneTree" id="ENSGT00970000193381"/>
<dbReference type="AlphaFoldDB" id="A0A7N6BK23"/>
<evidence type="ECO:0000256" key="1">
    <source>
        <dbReference type="ARBA" id="ARBA00008518"/>
    </source>
</evidence>
<feature type="domain" description="RING-type" evidence="6">
    <location>
        <begin position="11"/>
        <end position="51"/>
    </location>
</feature>
<dbReference type="GO" id="GO:0008270">
    <property type="term" value="F:zinc ion binding"/>
    <property type="evidence" value="ECO:0007669"/>
    <property type="project" value="UniProtKB-KW"/>
</dbReference>
<dbReference type="PANTHER" id="PTHR24103">
    <property type="entry name" value="E3 UBIQUITIN-PROTEIN LIGASE TRIM"/>
    <property type="match status" value="1"/>
</dbReference>
<reference evidence="8" key="1">
    <citation type="submission" date="2021-04" db="EMBL/GenBank/DDBJ databases">
        <authorList>
            <consortium name="Wellcome Sanger Institute Data Sharing"/>
        </authorList>
    </citation>
    <scope>NUCLEOTIDE SEQUENCE [LARGE SCALE GENOMIC DNA]</scope>
</reference>
<dbReference type="Gene3D" id="3.30.40.10">
    <property type="entry name" value="Zinc/RING finger domain, C3HC4 (zinc finger)"/>
    <property type="match status" value="1"/>
</dbReference>
<reference evidence="8" key="3">
    <citation type="submission" date="2025-09" db="UniProtKB">
        <authorList>
            <consortium name="Ensembl"/>
        </authorList>
    </citation>
    <scope>IDENTIFICATION</scope>
</reference>
<dbReference type="InterPro" id="IPR000315">
    <property type="entry name" value="Znf_B-box"/>
</dbReference>
<sequence length="254" mass="29631">MSVQLENDFTCSVCHDICRESVVLSCAHSFCKGCLKTWWNDKPVHECPVCKETFLLERNRTARSDDFCSLHAEKFKLFCLDHQQPVCVVCLYSRTHTGHRFRPIVEAARDHRVLLQVFLKPLQEKLKLFEQAKENCDQTADHIKVQTQHTEKQIKEQFKKLHQFLQEEEEARITISALSETVRVTEEELRAEDVSFLQKYKAAVKRVQQRLLMDDPQLVSGALIDEAKHLELTSVPQRLPEQFPQSYMGVMFNI</sequence>
<evidence type="ECO:0000259" key="7">
    <source>
        <dbReference type="PROSITE" id="PS50119"/>
    </source>
</evidence>